<name>A0ACD3AEX6_9AGAR</name>
<gene>
    <name evidence="1" type="ORF">BDN72DRAFT_963379</name>
</gene>
<protein>
    <submittedName>
        <fullName evidence="1">Uncharacterized protein</fullName>
    </submittedName>
</protein>
<keyword evidence="2" id="KW-1185">Reference proteome</keyword>
<evidence type="ECO:0000313" key="2">
    <source>
        <dbReference type="Proteomes" id="UP000308600"/>
    </source>
</evidence>
<accession>A0ACD3AEX6</accession>
<organism evidence="1 2">
    <name type="scientific">Pluteus cervinus</name>
    <dbReference type="NCBI Taxonomy" id="181527"/>
    <lineage>
        <taxon>Eukaryota</taxon>
        <taxon>Fungi</taxon>
        <taxon>Dikarya</taxon>
        <taxon>Basidiomycota</taxon>
        <taxon>Agaricomycotina</taxon>
        <taxon>Agaricomycetes</taxon>
        <taxon>Agaricomycetidae</taxon>
        <taxon>Agaricales</taxon>
        <taxon>Pluteineae</taxon>
        <taxon>Pluteaceae</taxon>
        <taxon>Pluteus</taxon>
    </lineage>
</organism>
<evidence type="ECO:0000313" key="1">
    <source>
        <dbReference type="EMBL" id="TFK64200.1"/>
    </source>
</evidence>
<proteinExistence type="predicted"/>
<sequence length="344" mass="38923">MKVLPDAQNRQYVRKVWIEDSWALDFVEESLSSKLPNLQGVYLLNGPLSKPLTVPPETTMRNLTSLGLSEIGSIPVQIFYHCHSLHDLKFDRSTLQVDIQERSPIHSPISSLHCLHIAGDSLPRMHILEWMLTPQCPFDLKALTTLRIADHSDELKAYGWTAKIVKLCASTLQDLMIDPPTSLAAQNPKLSTEFLLYPSTLSNLRIITISIIQEIGDYTNYVPWMNAFFSSLPVPNRLEEIHIPCLFTYRTPDTEDAHITADIPLYGWEALDTILSSSDFKLKRVVFGVYGLGKPSTPTTLASSFRESLPRLNGNGILEIVGSTEYGYFSEEDRWWYVKRVGIL</sequence>
<dbReference type="Proteomes" id="UP000308600">
    <property type="component" value="Unassembled WGS sequence"/>
</dbReference>
<reference evidence="1 2" key="1">
    <citation type="journal article" date="2019" name="Nat. Ecol. Evol.">
        <title>Megaphylogeny resolves global patterns of mushroom evolution.</title>
        <authorList>
            <person name="Varga T."/>
            <person name="Krizsan K."/>
            <person name="Foldi C."/>
            <person name="Dima B."/>
            <person name="Sanchez-Garcia M."/>
            <person name="Sanchez-Ramirez S."/>
            <person name="Szollosi G.J."/>
            <person name="Szarkandi J.G."/>
            <person name="Papp V."/>
            <person name="Albert L."/>
            <person name="Andreopoulos W."/>
            <person name="Angelini C."/>
            <person name="Antonin V."/>
            <person name="Barry K.W."/>
            <person name="Bougher N.L."/>
            <person name="Buchanan P."/>
            <person name="Buyck B."/>
            <person name="Bense V."/>
            <person name="Catcheside P."/>
            <person name="Chovatia M."/>
            <person name="Cooper J."/>
            <person name="Damon W."/>
            <person name="Desjardin D."/>
            <person name="Finy P."/>
            <person name="Geml J."/>
            <person name="Haridas S."/>
            <person name="Hughes K."/>
            <person name="Justo A."/>
            <person name="Karasinski D."/>
            <person name="Kautmanova I."/>
            <person name="Kiss B."/>
            <person name="Kocsube S."/>
            <person name="Kotiranta H."/>
            <person name="LaButti K.M."/>
            <person name="Lechner B.E."/>
            <person name="Liimatainen K."/>
            <person name="Lipzen A."/>
            <person name="Lukacs Z."/>
            <person name="Mihaltcheva S."/>
            <person name="Morgado L.N."/>
            <person name="Niskanen T."/>
            <person name="Noordeloos M.E."/>
            <person name="Ohm R.A."/>
            <person name="Ortiz-Santana B."/>
            <person name="Ovrebo C."/>
            <person name="Racz N."/>
            <person name="Riley R."/>
            <person name="Savchenko A."/>
            <person name="Shiryaev A."/>
            <person name="Soop K."/>
            <person name="Spirin V."/>
            <person name="Szebenyi C."/>
            <person name="Tomsovsky M."/>
            <person name="Tulloss R.E."/>
            <person name="Uehling J."/>
            <person name="Grigoriev I.V."/>
            <person name="Vagvolgyi C."/>
            <person name="Papp T."/>
            <person name="Martin F.M."/>
            <person name="Miettinen O."/>
            <person name="Hibbett D.S."/>
            <person name="Nagy L.G."/>
        </authorList>
    </citation>
    <scope>NUCLEOTIDE SEQUENCE [LARGE SCALE GENOMIC DNA]</scope>
    <source>
        <strain evidence="1 2">NL-1719</strain>
    </source>
</reference>
<dbReference type="EMBL" id="ML208485">
    <property type="protein sequence ID" value="TFK64200.1"/>
    <property type="molecule type" value="Genomic_DNA"/>
</dbReference>